<gene>
    <name evidence="3" type="ORF">J4G43_052305</name>
    <name evidence="2" type="ORF">J4G43_54165</name>
</gene>
<name>A0A939MG58_9BRAD</name>
<evidence type="ECO:0000313" key="2">
    <source>
        <dbReference type="EMBL" id="MBO1869326.1"/>
    </source>
</evidence>
<keyword evidence="3" id="KW-0614">Plasmid</keyword>
<dbReference type="AlphaFoldDB" id="A0A939MG58"/>
<accession>A0A939MG58</accession>
<dbReference type="EMBL" id="JAGEMI010000004">
    <property type="protein sequence ID" value="MBO1869326.1"/>
    <property type="molecule type" value="Genomic_DNA"/>
</dbReference>
<evidence type="ECO:0000259" key="1">
    <source>
        <dbReference type="Pfam" id="PF13744"/>
    </source>
</evidence>
<dbReference type="Proteomes" id="UP000664702">
    <property type="component" value="Plasmid pBb144S4a"/>
</dbReference>
<dbReference type="InterPro" id="IPR039554">
    <property type="entry name" value="HigA2-like_HTH"/>
</dbReference>
<dbReference type="KEGG" id="bban:J4G43_052305"/>
<dbReference type="EMBL" id="CP086137">
    <property type="protein sequence ID" value="UEM18057.1"/>
    <property type="molecule type" value="Genomic_DNA"/>
</dbReference>
<dbReference type="Pfam" id="PF13744">
    <property type="entry name" value="HTH_37"/>
    <property type="match status" value="1"/>
</dbReference>
<evidence type="ECO:0000313" key="4">
    <source>
        <dbReference type="Proteomes" id="UP000664702"/>
    </source>
</evidence>
<dbReference type="RefSeq" id="WP_208089793.1">
    <property type="nucleotide sequence ID" value="NZ_CP086137.1"/>
</dbReference>
<dbReference type="GO" id="GO:0003677">
    <property type="term" value="F:DNA binding"/>
    <property type="evidence" value="ECO:0007669"/>
    <property type="project" value="InterPro"/>
</dbReference>
<proteinExistence type="predicted"/>
<reference evidence="2" key="1">
    <citation type="submission" date="2021-03" db="EMBL/GenBank/DDBJ databases">
        <title>Whole Genome Sequence of Bradyrhizobium sp. Strain 144S4.</title>
        <authorList>
            <person name="Bromfield E.S.P."/>
            <person name="Cloutier S."/>
        </authorList>
    </citation>
    <scope>NUCLEOTIDE SEQUENCE [LARGE SCALE GENOMIC DNA]</scope>
    <source>
        <strain evidence="2">144S4</strain>
    </source>
</reference>
<dbReference type="Gene3D" id="1.10.260.40">
    <property type="entry name" value="lambda repressor-like DNA-binding domains"/>
    <property type="match status" value="1"/>
</dbReference>
<organism evidence="2">
    <name type="scientific">Bradyrhizobium barranii subsp. barranii</name>
    <dbReference type="NCBI Taxonomy" id="2823807"/>
    <lineage>
        <taxon>Bacteria</taxon>
        <taxon>Pseudomonadati</taxon>
        <taxon>Pseudomonadota</taxon>
        <taxon>Alphaproteobacteria</taxon>
        <taxon>Hyphomicrobiales</taxon>
        <taxon>Nitrobacteraceae</taxon>
        <taxon>Bradyrhizobium</taxon>
        <taxon>Bradyrhizobium barranii</taxon>
    </lineage>
</organism>
<dbReference type="InterPro" id="IPR010982">
    <property type="entry name" value="Lambda_DNA-bd_dom_sf"/>
</dbReference>
<dbReference type="SUPFAM" id="SSF47413">
    <property type="entry name" value="lambda repressor-like DNA-binding domains"/>
    <property type="match status" value="1"/>
</dbReference>
<reference evidence="3 4" key="2">
    <citation type="journal article" date="2022" name="Int. J. Syst. Evol. Microbiol.">
        <title>Strains of Bradyrhizobium barranii sp. nov. associated with legumes native to Canada are symbionts of soybeans and belong to different subspecies (subsp. barranii subsp. nov. and subsp. apii subsp. nov.) and symbiovars (sv. glycinearum and sv. septentrionale).</title>
        <authorList>
            <person name="Bromfield E.S.P."/>
            <person name="Cloutier S."/>
            <person name="Wasai-Hara S."/>
            <person name="Minamisawa K."/>
        </authorList>
    </citation>
    <scope>NUCLEOTIDE SEQUENCE [LARGE SCALE GENOMIC DNA]</scope>
    <source>
        <strain evidence="4">144S4</strain>
        <plasmid evidence="3 4">pBb144S4a</plasmid>
    </source>
</reference>
<sequence length="120" mass="12986">MISTKTKLPAHTKGSGNIFADLGLPNAEEHQLKAALVVQLKRLMAEREVTQTDAAKLVEMKQPDSSKVLRGQFKLVSIEKADAHAFHGSTRLCFRPPYSAASAGALFSSENFAAMVECVV</sequence>
<geneLocation type="plasmid" evidence="3 4">
    <name>pBb144S4a</name>
</geneLocation>
<protein>
    <submittedName>
        <fullName evidence="3">Helix-turn-helix domain-containing protein</fullName>
    </submittedName>
    <submittedName>
        <fullName evidence="2">XRE family transcriptional regulator</fullName>
    </submittedName>
</protein>
<evidence type="ECO:0000313" key="3">
    <source>
        <dbReference type="EMBL" id="UEM18057.1"/>
    </source>
</evidence>
<feature type="domain" description="HigA2-like helix-turn-helix" evidence="1">
    <location>
        <begin position="18"/>
        <end position="80"/>
    </location>
</feature>